<evidence type="ECO:0000259" key="9">
    <source>
        <dbReference type="PROSITE" id="PS50902"/>
    </source>
</evidence>
<dbReference type="PROSITE" id="PS00201">
    <property type="entry name" value="FLAVODOXIN"/>
    <property type="match status" value="1"/>
</dbReference>
<evidence type="ECO:0000256" key="3">
    <source>
        <dbReference type="ARBA" id="ARBA00022448"/>
    </source>
</evidence>
<evidence type="ECO:0000313" key="11">
    <source>
        <dbReference type="Proteomes" id="UP000020529"/>
    </source>
</evidence>
<comment type="similarity">
    <text evidence="2 8">Belongs to the flavodoxin family.</text>
</comment>
<dbReference type="AlphaFoldDB" id="A0A015TTI4"/>
<reference evidence="10 11" key="1">
    <citation type="submission" date="2014-02" db="EMBL/GenBank/DDBJ databases">
        <authorList>
            <person name="Sears C."/>
            <person name="Carroll K."/>
            <person name="Sack B.R."/>
            <person name="Qadri F."/>
            <person name="Myers L.L."/>
            <person name="Chung G.-T."/>
            <person name="Escheverria P."/>
            <person name="Fraser C.M."/>
            <person name="Sadzewicz L."/>
            <person name="Shefchek K.A."/>
            <person name="Tallon L."/>
            <person name="Das S.P."/>
            <person name="Daugherty S."/>
            <person name="Mongodin E.F."/>
        </authorList>
    </citation>
    <scope>NUCLEOTIDE SEQUENCE [LARGE SCALE GENOMIC DNA]</scope>
    <source>
        <strain evidence="11">3988T(B)14</strain>
    </source>
</reference>
<organism evidence="10 11">
    <name type="scientific">Bacteroides fragilis str. 3988T(B)14</name>
    <dbReference type="NCBI Taxonomy" id="1339315"/>
    <lineage>
        <taxon>Bacteria</taxon>
        <taxon>Pseudomonadati</taxon>
        <taxon>Bacteroidota</taxon>
        <taxon>Bacteroidia</taxon>
        <taxon>Bacteroidales</taxon>
        <taxon>Bacteroidaceae</taxon>
        <taxon>Bacteroides</taxon>
    </lineage>
</organism>
<keyword evidence="3 8" id="KW-0813">Transport</keyword>
<dbReference type="PROSITE" id="PS50902">
    <property type="entry name" value="FLAVODOXIN_LIKE"/>
    <property type="match status" value="1"/>
</dbReference>
<protein>
    <recommendedName>
        <fullName evidence="8">Flavodoxin</fullName>
    </recommendedName>
</protein>
<dbReference type="InterPro" id="IPR001094">
    <property type="entry name" value="Flavdoxin-like"/>
</dbReference>
<dbReference type="NCBIfam" id="TIGR01752">
    <property type="entry name" value="flav_long"/>
    <property type="match status" value="1"/>
</dbReference>
<proteinExistence type="inferred from homology"/>
<evidence type="ECO:0000256" key="5">
    <source>
        <dbReference type="ARBA" id="ARBA00022643"/>
    </source>
</evidence>
<dbReference type="PRINTS" id="PR00369">
    <property type="entry name" value="FLAVODOXIN"/>
</dbReference>
<dbReference type="PATRIC" id="fig|1339315.3.peg.2970"/>
<dbReference type="InterPro" id="IPR050619">
    <property type="entry name" value="Flavodoxin"/>
</dbReference>
<evidence type="ECO:0000256" key="6">
    <source>
        <dbReference type="ARBA" id="ARBA00022982"/>
    </source>
</evidence>
<dbReference type="EMBL" id="JGCY01000328">
    <property type="protein sequence ID" value="EXY73976.1"/>
    <property type="molecule type" value="Genomic_DNA"/>
</dbReference>
<keyword evidence="5 8" id="KW-0288">FMN</keyword>
<dbReference type="InterPro" id="IPR001226">
    <property type="entry name" value="Flavodoxin_CS"/>
</dbReference>
<dbReference type="NCBIfam" id="NF006739">
    <property type="entry name" value="PRK09267.1-5"/>
    <property type="match status" value="1"/>
</dbReference>
<evidence type="ECO:0000256" key="2">
    <source>
        <dbReference type="ARBA" id="ARBA00005267"/>
    </source>
</evidence>
<dbReference type="RefSeq" id="WP_005793355.1">
    <property type="nucleotide sequence ID" value="NZ_JGCY01000328.1"/>
</dbReference>
<dbReference type="NCBIfam" id="NF006738">
    <property type="entry name" value="PRK09267.1-4"/>
    <property type="match status" value="1"/>
</dbReference>
<feature type="domain" description="Flavodoxin-like" evidence="9">
    <location>
        <begin position="4"/>
        <end position="164"/>
    </location>
</feature>
<dbReference type="GO" id="GO:0010181">
    <property type="term" value="F:FMN binding"/>
    <property type="evidence" value="ECO:0007669"/>
    <property type="project" value="UniProtKB-UniRule"/>
</dbReference>
<comment type="cofactor">
    <cofactor evidence="1 8">
        <name>FMN</name>
        <dbReference type="ChEBI" id="CHEBI:58210"/>
    </cofactor>
</comment>
<name>A0A015TTI4_BACFG</name>
<dbReference type="Gene3D" id="3.40.50.360">
    <property type="match status" value="1"/>
</dbReference>
<dbReference type="Pfam" id="PF00258">
    <property type="entry name" value="Flavodoxin_1"/>
    <property type="match status" value="1"/>
</dbReference>
<dbReference type="GO" id="GO:0009055">
    <property type="term" value="F:electron transfer activity"/>
    <property type="evidence" value="ECO:0007669"/>
    <property type="project" value="UniProtKB-UniRule"/>
</dbReference>
<gene>
    <name evidence="10" type="ORF">M124_2258</name>
</gene>
<dbReference type="GeneID" id="60367085"/>
<evidence type="ECO:0000313" key="10">
    <source>
        <dbReference type="EMBL" id="EXY73976.1"/>
    </source>
</evidence>
<keyword evidence="7" id="KW-0535">Nitrogen fixation</keyword>
<sequence>MNKIGVFYGSTTGTTEDVAHRIAEKLNVPNGDIHDASKLNDELVKEYDVLVLGTSTWGAGELQDDWYDGIKVLKKADLSHKFVALFGCGDSDSYSDTFCDGIGILYEELKDTHCTFCGATDPSGYTFDSSVAVINGKFVGLPLDEVNEDGKTDERIAQWTEALKKECIN</sequence>
<dbReference type="PIRSF" id="PIRSF038996">
    <property type="entry name" value="FldA"/>
    <property type="match status" value="1"/>
</dbReference>
<evidence type="ECO:0000256" key="4">
    <source>
        <dbReference type="ARBA" id="ARBA00022630"/>
    </source>
</evidence>
<accession>A0A015TTI4</accession>
<keyword evidence="6 8" id="KW-0249">Electron transport</keyword>
<keyword evidence="4 8" id="KW-0285">Flavoprotein</keyword>
<comment type="caution">
    <text evidence="10">The sequence shown here is derived from an EMBL/GenBank/DDBJ whole genome shotgun (WGS) entry which is preliminary data.</text>
</comment>
<dbReference type="PANTHER" id="PTHR42809:SF1">
    <property type="entry name" value="FLAVODOXIN 1"/>
    <property type="match status" value="1"/>
</dbReference>
<dbReference type="PANTHER" id="PTHR42809">
    <property type="entry name" value="FLAVODOXIN 2"/>
    <property type="match status" value="1"/>
</dbReference>
<evidence type="ECO:0000256" key="7">
    <source>
        <dbReference type="ARBA" id="ARBA00023231"/>
    </source>
</evidence>
<dbReference type="SUPFAM" id="SSF52218">
    <property type="entry name" value="Flavoproteins"/>
    <property type="match status" value="1"/>
</dbReference>
<evidence type="ECO:0000256" key="8">
    <source>
        <dbReference type="PIRNR" id="PIRNR038996"/>
    </source>
</evidence>
<comment type="function">
    <text evidence="8">Low-potential electron donor to a number of redox enzymes.</text>
</comment>
<dbReference type="InterPro" id="IPR008254">
    <property type="entry name" value="Flavodoxin/NO_synth"/>
</dbReference>
<evidence type="ECO:0000256" key="1">
    <source>
        <dbReference type="ARBA" id="ARBA00001917"/>
    </source>
</evidence>
<dbReference type="InterPro" id="IPR029039">
    <property type="entry name" value="Flavoprotein-like_sf"/>
</dbReference>
<dbReference type="Proteomes" id="UP000020529">
    <property type="component" value="Unassembled WGS sequence"/>
</dbReference>
<dbReference type="InterPro" id="IPR010086">
    <property type="entry name" value="Flavodoxin_lc"/>
</dbReference>